<keyword evidence="1" id="KW-0472">Membrane</keyword>
<keyword evidence="1" id="KW-1133">Transmembrane helix</keyword>
<gene>
    <name evidence="2" type="ORF">OG549_38990</name>
</gene>
<name>A0AAU2VHR1_9ACTN</name>
<dbReference type="AlphaFoldDB" id="A0AAU2VHR1"/>
<evidence type="ECO:0000313" key="2">
    <source>
        <dbReference type="EMBL" id="WTW66139.1"/>
    </source>
</evidence>
<reference evidence="2" key="1">
    <citation type="submission" date="2022-10" db="EMBL/GenBank/DDBJ databases">
        <title>The complete genomes of actinobacterial strains from the NBC collection.</title>
        <authorList>
            <person name="Joergensen T.S."/>
            <person name="Alvarez Arevalo M."/>
            <person name="Sterndorff E.B."/>
            <person name="Faurdal D."/>
            <person name="Vuksanovic O."/>
            <person name="Mourched A.-S."/>
            <person name="Charusanti P."/>
            <person name="Shaw S."/>
            <person name="Blin K."/>
            <person name="Weber T."/>
        </authorList>
    </citation>
    <scope>NUCLEOTIDE SEQUENCE</scope>
    <source>
        <strain evidence="2">NBC_00003</strain>
    </source>
</reference>
<keyword evidence="1" id="KW-0812">Transmembrane</keyword>
<protein>
    <submittedName>
        <fullName evidence="2">Uncharacterized protein</fullName>
    </submittedName>
</protein>
<sequence>MPTLVAPPLTCRICGALPAAFATFRQHQGILMWMRFSSVNGPFCRPCGTAIYREMTSRTMWQGWWSPFSLLIFTPGTLIINRITLAHINKLPAPIPGQPGPQLPPGTPVLRRASSLAAVLPMMWAMWIAAHIIGDMMP</sequence>
<feature type="transmembrane region" description="Helical" evidence="1">
    <location>
        <begin position="116"/>
        <end position="134"/>
    </location>
</feature>
<organism evidence="2">
    <name type="scientific">Streptomyces sp. NBC_00003</name>
    <dbReference type="NCBI Taxonomy" id="2903608"/>
    <lineage>
        <taxon>Bacteria</taxon>
        <taxon>Bacillati</taxon>
        <taxon>Actinomycetota</taxon>
        <taxon>Actinomycetes</taxon>
        <taxon>Kitasatosporales</taxon>
        <taxon>Streptomycetaceae</taxon>
        <taxon>Streptomyces</taxon>
    </lineage>
</organism>
<proteinExistence type="predicted"/>
<dbReference type="EMBL" id="CP108318">
    <property type="protein sequence ID" value="WTW66139.1"/>
    <property type="molecule type" value="Genomic_DNA"/>
</dbReference>
<feature type="transmembrane region" description="Helical" evidence="1">
    <location>
        <begin position="64"/>
        <end position="81"/>
    </location>
</feature>
<evidence type="ECO:0000256" key="1">
    <source>
        <dbReference type="SAM" id="Phobius"/>
    </source>
</evidence>
<accession>A0AAU2VHR1</accession>